<evidence type="ECO:0000313" key="4">
    <source>
        <dbReference type="Proteomes" id="UP000282837"/>
    </source>
</evidence>
<dbReference type="RefSeq" id="WP_127705462.1">
    <property type="nucleotide sequence ID" value="NZ_SACO01000001.1"/>
</dbReference>
<protein>
    <submittedName>
        <fullName evidence="3">Uncharacterized protein</fullName>
    </submittedName>
</protein>
<keyword evidence="4" id="KW-1185">Reference proteome</keyword>
<dbReference type="OrthoDB" id="7432270at2"/>
<proteinExistence type="predicted"/>
<feature type="transmembrane region" description="Helical" evidence="2">
    <location>
        <begin position="21"/>
        <end position="40"/>
    </location>
</feature>
<evidence type="ECO:0000256" key="1">
    <source>
        <dbReference type="SAM" id="Coils"/>
    </source>
</evidence>
<gene>
    <name evidence="3" type="ORF">EOE18_01525</name>
</gene>
<organism evidence="3 4">
    <name type="scientific">Novosphingobium umbonatum</name>
    <dbReference type="NCBI Taxonomy" id="1908524"/>
    <lineage>
        <taxon>Bacteria</taxon>
        <taxon>Pseudomonadati</taxon>
        <taxon>Pseudomonadota</taxon>
        <taxon>Alphaproteobacteria</taxon>
        <taxon>Sphingomonadales</taxon>
        <taxon>Sphingomonadaceae</taxon>
        <taxon>Novosphingobium</taxon>
    </lineage>
</organism>
<keyword evidence="2" id="KW-1133">Transmembrane helix</keyword>
<dbReference type="EMBL" id="SACO01000001">
    <property type="protein sequence ID" value="RVU07785.1"/>
    <property type="molecule type" value="Genomic_DNA"/>
</dbReference>
<reference evidence="3 4" key="1">
    <citation type="submission" date="2019-01" db="EMBL/GenBank/DDBJ databases">
        <authorList>
            <person name="Chen W.-M."/>
        </authorList>
    </citation>
    <scope>NUCLEOTIDE SEQUENCE [LARGE SCALE GENOMIC DNA]</scope>
    <source>
        <strain evidence="3 4">FSY-9</strain>
    </source>
</reference>
<dbReference type="Proteomes" id="UP000282837">
    <property type="component" value="Unassembled WGS sequence"/>
</dbReference>
<keyword evidence="2" id="KW-0472">Membrane</keyword>
<evidence type="ECO:0000313" key="3">
    <source>
        <dbReference type="EMBL" id="RVU07785.1"/>
    </source>
</evidence>
<feature type="coiled-coil region" evidence="1">
    <location>
        <begin position="61"/>
        <end position="88"/>
    </location>
</feature>
<accession>A0A437NCV3</accession>
<dbReference type="AlphaFoldDB" id="A0A437NCV3"/>
<name>A0A437NCV3_9SPHN</name>
<keyword evidence="2" id="KW-0812">Transmembrane</keyword>
<sequence length="290" mass="31075">MIEEFPNQPKLPPRQRGGGRLAVALMAFGMGAGAMGIGAWQNGWRPQGLAQVLPHQTPKPQASATQAAQTLESRLATLEQHLRAIEADAAIAGAQSGRAEALLVAIATRRAIERGMPLAYLEGQLRLRFGAALPEVVNTIVNFAHQPITQDRLAAQLDAMAPRLTGPQDQQTSWSKVTHDLSDLFVLHSDNRPTPPSAQMRLDHARLCLREGRIEDAMADVRLLPGATQATGWLADAKRYAEVMHALDAIDTAALLEPKLLRDASGRMIDQASPVVSPLPAVGASTASPK</sequence>
<evidence type="ECO:0000256" key="2">
    <source>
        <dbReference type="SAM" id="Phobius"/>
    </source>
</evidence>
<keyword evidence="1" id="KW-0175">Coiled coil</keyword>
<comment type="caution">
    <text evidence="3">The sequence shown here is derived from an EMBL/GenBank/DDBJ whole genome shotgun (WGS) entry which is preliminary data.</text>
</comment>